<dbReference type="SUPFAM" id="SSF161098">
    <property type="entry name" value="MetI-like"/>
    <property type="match status" value="1"/>
</dbReference>
<dbReference type="InterPro" id="IPR000515">
    <property type="entry name" value="MetI-like"/>
</dbReference>
<organism evidence="9 10">
    <name type="scientific">Stackebrandtia nassauensis (strain DSM 44728 / CIP 108903 / NRRL B-16338 / NBRC 102104 / LLR-40K-21)</name>
    <dbReference type="NCBI Taxonomy" id="446470"/>
    <lineage>
        <taxon>Bacteria</taxon>
        <taxon>Bacillati</taxon>
        <taxon>Actinomycetota</taxon>
        <taxon>Actinomycetes</taxon>
        <taxon>Glycomycetales</taxon>
        <taxon>Glycomycetaceae</taxon>
        <taxon>Stackebrandtia</taxon>
    </lineage>
</organism>
<evidence type="ECO:0000256" key="3">
    <source>
        <dbReference type="ARBA" id="ARBA00022475"/>
    </source>
</evidence>
<evidence type="ECO:0000313" key="9">
    <source>
        <dbReference type="EMBL" id="ADD45146.1"/>
    </source>
</evidence>
<feature type="transmembrane region" description="Helical" evidence="7">
    <location>
        <begin position="198"/>
        <end position="219"/>
    </location>
</feature>
<evidence type="ECO:0000256" key="4">
    <source>
        <dbReference type="ARBA" id="ARBA00022692"/>
    </source>
</evidence>
<dbReference type="PANTHER" id="PTHR43163">
    <property type="entry name" value="DIPEPTIDE TRANSPORT SYSTEM PERMEASE PROTEIN DPPB-RELATED"/>
    <property type="match status" value="1"/>
</dbReference>
<keyword evidence="6 7" id="KW-0472">Membrane</keyword>
<dbReference type="HOGENOM" id="CLU_036879_0_0_11"/>
<reference evidence="9 10" key="1">
    <citation type="journal article" date="2009" name="Stand. Genomic Sci.">
        <title>Complete genome sequence of Stackebrandtia nassauensis type strain (LLR-40K-21).</title>
        <authorList>
            <person name="Munk C."/>
            <person name="Lapidus A."/>
            <person name="Copeland A."/>
            <person name="Jando M."/>
            <person name="Mayilraj S."/>
            <person name="Glavina Del Rio T."/>
            <person name="Nolan M."/>
            <person name="Chen F."/>
            <person name="Lucas S."/>
            <person name="Tice H."/>
            <person name="Cheng J.F."/>
            <person name="Han C."/>
            <person name="Detter J.C."/>
            <person name="Bruce D."/>
            <person name="Goodwin L."/>
            <person name="Chain P."/>
            <person name="Pitluck S."/>
            <person name="Goker M."/>
            <person name="Ovchinikova G."/>
            <person name="Pati A."/>
            <person name="Ivanova N."/>
            <person name="Mavromatis K."/>
            <person name="Chen A."/>
            <person name="Palaniappan K."/>
            <person name="Land M."/>
            <person name="Hauser L."/>
            <person name="Chang Y.J."/>
            <person name="Jeffries C.D."/>
            <person name="Bristow J."/>
            <person name="Eisen J.A."/>
            <person name="Markowitz V."/>
            <person name="Hugenholtz P."/>
            <person name="Kyrpides N.C."/>
            <person name="Klenk H.P."/>
        </authorList>
    </citation>
    <scope>NUCLEOTIDE SEQUENCE [LARGE SCALE GENOMIC DNA]</scope>
    <source>
        <strain evidence="10">DSM 44728 / CIP 108903 / NRRL B-16338 / NBRC 102104 / LLR-40K-21</strain>
    </source>
</reference>
<feature type="domain" description="ABC transmembrane type-1" evidence="8">
    <location>
        <begin position="106"/>
        <end position="324"/>
    </location>
</feature>
<evidence type="ECO:0000256" key="2">
    <source>
        <dbReference type="ARBA" id="ARBA00022448"/>
    </source>
</evidence>
<dbReference type="PROSITE" id="PS50928">
    <property type="entry name" value="ABC_TM1"/>
    <property type="match status" value="1"/>
</dbReference>
<dbReference type="Proteomes" id="UP000000844">
    <property type="component" value="Chromosome"/>
</dbReference>
<dbReference type="GO" id="GO:0005886">
    <property type="term" value="C:plasma membrane"/>
    <property type="evidence" value="ECO:0007669"/>
    <property type="project" value="UniProtKB-SubCell"/>
</dbReference>
<protein>
    <submittedName>
        <fullName evidence="9">Binding-protein-dependent transport systems inner membrane component</fullName>
    </submittedName>
</protein>
<keyword evidence="4 7" id="KW-0812">Transmembrane</keyword>
<evidence type="ECO:0000256" key="6">
    <source>
        <dbReference type="ARBA" id="ARBA00023136"/>
    </source>
</evidence>
<keyword evidence="5 7" id="KW-1133">Transmembrane helix</keyword>
<dbReference type="Pfam" id="PF00528">
    <property type="entry name" value="BPD_transp_1"/>
    <property type="match status" value="1"/>
</dbReference>
<dbReference type="EMBL" id="CP001778">
    <property type="protein sequence ID" value="ADD45146.1"/>
    <property type="molecule type" value="Genomic_DNA"/>
</dbReference>
<dbReference type="CDD" id="cd06261">
    <property type="entry name" value="TM_PBP2"/>
    <property type="match status" value="1"/>
</dbReference>
<dbReference type="AlphaFoldDB" id="D3PW25"/>
<dbReference type="PANTHER" id="PTHR43163:SF7">
    <property type="entry name" value="DIPEPTIDE-TRANSPORT INTEGRAL MEMBRANE PROTEIN ABC TRANSPORTER DPPB-RELATED"/>
    <property type="match status" value="1"/>
</dbReference>
<dbReference type="Gene3D" id="1.10.3720.10">
    <property type="entry name" value="MetI-like"/>
    <property type="match status" value="1"/>
</dbReference>
<dbReference type="InterPro" id="IPR035906">
    <property type="entry name" value="MetI-like_sf"/>
</dbReference>
<feature type="transmembrane region" description="Helical" evidence="7">
    <location>
        <begin position="110"/>
        <end position="133"/>
    </location>
</feature>
<dbReference type="GO" id="GO:0055085">
    <property type="term" value="P:transmembrane transport"/>
    <property type="evidence" value="ECO:0007669"/>
    <property type="project" value="InterPro"/>
</dbReference>
<feature type="transmembrane region" description="Helical" evidence="7">
    <location>
        <begin position="12"/>
        <end position="33"/>
    </location>
</feature>
<evidence type="ECO:0000256" key="7">
    <source>
        <dbReference type="RuleBase" id="RU363032"/>
    </source>
</evidence>
<evidence type="ECO:0000256" key="1">
    <source>
        <dbReference type="ARBA" id="ARBA00004651"/>
    </source>
</evidence>
<dbReference type="KEGG" id="sna:Snas_5515"/>
<dbReference type="RefSeq" id="WP_013020717.1">
    <property type="nucleotide sequence ID" value="NC_013947.1"/>
</dbReference>
<accession>D3PW25</accession>
<dbReference type="OrthoDB" id="147688at2"/>
<gene>
    <name evidence="9" type="ordered locus">Snas_5515</name>
</gene>
<comment type="similarity">
    <text evidence="7">Belongs to the binding-protein-dependent transport system permease family.</text>
</comment>
<feature type="transmembrane region" description="Helical" evidence="7">
    <location>
        <begin position="301"/>
        <end position="327"/>
    </location>
</feature>
<keyword evidence="3" id="KW-1003">Cell membrane</keyword>
<dbReference type="STRING" id="446470.Snas_5515"/>
<keyword evidence="2 7" id="KW-0813">Transport</keyword>
<sequence length="334" mass="36438">MGRYVIRRLLQAVLTFGLVLFLLHYLLSLAIQLNGNPARTFFGNKSPSPEQLAAVEKRFGLDDACLDQLGNPCLTMFGKRLGDWATFDFGTDFQGTEVSSLIAQAIPPTLTLFAISTAVWILFGVTAGVLAALRRGKFFDHLTKLGTVAMIAVPTFLLLVLTQKVVGVWLGNWARDTFGRDSFLAVIFQPSYDPYQPFLSLLVPGLVLGAFGIAGITRLSRTSMLENLRADYVRTAKAKGLKPTRVVIAHTLRNSLIPVVTLVGFTLAEALGGAVITEGVYSIPGMGGLAWRATRENDLPVVIAVVAILSICYMIVTLIIDLMYAVLDPRIRYE</sequence>
<feature type="transmembrane region" description="Helical" evidence="7">
    <location>
        <begin position="145"/>
        <end position="170"/>
    </location>
</feature>
<evidence type="ECO:0000256" key="5">
    <source>
        <dbReference type="ARBA" id="ARBA00022989"/>
    </source>
</evidence>
<feature type="transmembrane region" description="Helical" evidence="7">
    <location>
        <begin position="255"/>
        <end position="281"/>
    </location>
</feature>
<keyword evidence="10" id="KW-1185">Reference proteome</keyword>
<evidence type="ECO:0000313" key="10">
    <source>
        <dbReference type="Proteomes" id="UP000000844"/>
    </source>
</evidence>
<comment type="subcellular location">
    <subcellularLocation>
        <location evidence="1 7">Cell membrane</location>
        <topology evidence="1 7">Multi-pass membrane protein</topology>
    </subcellularLocation>
</comment>
<proteinExistence type="inferred from homology"/>
<evidence type="ECO:0000259" key="8">
    <source>
        <dbReference type="PROSITE" id="PS50928"/>
    </source>
</evidence>
<dbReference type="eggNOG" id="COG0601">
    <property type="taxonomic scope" value="Bacteria"/>
</dbReference>
<name>D3PW25_STANL</name>